<reference evidence="1 2" key="1">
    <citation type="submission" date="2018-11" db="EMBL/GenBank/DDBJ databases">
        <title>Complete genome sequence of Paenibacillus baekrokdamisoli strain KCTC 33723.</title>
        <authorList>
            <person name="Kang S.W."/>
            <person name="Lee K.C."/>
            <person name="Kim K.K."/>
            <person name="Kim J.S."/>
            <person name="Kim D.S."/>
            <person name="Ko S.H."/>
            <person name="Yang S.H."/>
            <person name="Lee J.S."/>
        </authorList>
    </citation>
    <scope>NUCLEOTIDE SEQUENCE [LARGE SCALE GENOMIC DNA]</scope>
    <source>
        <strain evidence="1 2">KCTC 33723</strain>
    </source>
</reference>
<organism evidence="1 2">
    <name type="scientific">Paenibacillus baekrokdamisoli</name>
    <dbReference type="NCBI Taxonomy" id="1712516"/>
    <lineage>
        <taxon>Bacteria</taxon>
        <taxon>Bacillati</taxon>
        <taxon>Bacillota</taxon>
        <taxon>Bacilli</taxon>
        <taxon>Bacillales</taxon>
        <taxon>Paenibacillaceae</taxon>
        <taxon>Paenibacillus</taxon>
    </lineage>
</organism>
<dbReference type="AlphaFoldDB" id="A0A3G9IXN2"/>
<dbReference type="Proteomes" id="UP000275368">
    <property type="component" value="Chromosome"/>
</dbReference>
<keyword evidence="2" id="KW-1185">Reference proteome</keyword>
<proteinExistence type="predicted"/>
<evidence type="ECO:0000313" key="1">
    <source>
        <dbReference type="EMBL" id="BBH20915.1"/>
    </source>
</evidence>
<dbReference type="KEGG" id="pbk:Back11_22600"/>
<dbReference type="PANTHER" id="PTHR34374:SF1">
    <property type="entry name" value="LARGE RIBOSOMAL RNA SUBUNIT ACCUMULATION PROTEIN YCED HOMOLOG 1, CHLOROPLASTIC"/>
    <property type="match status" value="1"/>
</dbReference>
<dbReference type="EMBL" id="AP019308">
    <property type="protein sequence ID" value="BBH20915.1"/>
    <property type="molecule type" value="Genomic_DNA"/>
</dbReference>
<dbReference type="Pfam" id="PF02620">
    <property type="entry name" value="YceD"/>
    <property type="match status" value="1"/>
</dbReference>
<dbReference type="OrthoDB" id="9790372at2"/>
<protein>
    <submittedName>
        <fullName evidence="1">Uncharacterized protein</fullName>
    </submittedName>
</protein>
<gene>
    <name evidence="1" type="ORF">Back11_22600</name>
</gene>
<dbReference type="PANTHER" id="PTHR34374">
    <property type="entry name" value="LARGE RIBOSOMAL RNA SUBUNIT ACCUMULATION PROTEIN YCED HOMOLOG 1, CHLOROPLASTIC"/>
    <property type="match status" value="1"/>
</dbReference>
<name>A0A3G9IXN2_9BACL</name>
<accession>A0A3G9IXN2</accession>
<sequence length="171" mass="19209">MEIQVKELIAKETKVPLRASLNADWLLQVRKDVISTSPLEVDMTARGEHGVAHVEGELSIEVEFACSRCLEPTKEHFVIPFHERFKPAAAMAETGEDEEITPVDEEKVELDPFFEETMMLTLPFVPLCDEDCKGLCQTCGANLNEGNCGCSKERIDPRLAVLQDLFKDKDQ</sequence>
<dbReference type="RefSeq" id="WP_125656551.1">
    <property type="nucleotide sequence ID" value="NZ_AP019308.1"/>
</dbReference>
<dbReference type="InterPro" id="IPR003772">
    <property type="entry name" value="YceD"/>
</dbReference>
<evidence type="ECO:0000313" key="2">
    <source>
        <dbReference type="Proteomes" id="UP000275368"/>
    </source>
</evidence>